<dbReference type="InterPro" id="IPR025161">
    <property type="entry name" value="IS402-like_dom"/>
</dbReference>
<dbReference type="PANTHER" id="PTHR46637:SF1">
    <property type="entry name" value="BLL5188 PROTEIN"/>
    <property type="match status" value="1"/>
</dbReference>
<dbReference type="PANTHER" id="PTHR46637">
    <property type="entry name" value="TIS1421-TRANSPOSASE PROTEIN A"/>
    <property type="match status" value="1"/>
</dbReference>
<evidence type="ECO:0000313" key="2">
    <source>
        <dbReference type="EMBL" id="MFD1124079.1"/>
    </source>
</evidence>
<protein>
    <submittedName>
        <fullName evidence="2">Transposase</fullName>
    </submittedName>
</protein>
<evidence type="ECO:0000313" key="3">
    <source>
        <dbReference type="Proteomes" id="UP001597156"/>
    </source>
</evidence>
<dbReference type="RefSeq" id="WP_162919745.1">
    <property type="nucleotide sequence ID" value="NZ_JBHTLH010000005.1"/>
</dbReference>
<dbReference type="InterPro" id="IPR052909">
    <property type="entry name" value="Transposase_6_like"/>
</dbReference>
<name>A0ABW3PEQ8_9LACO</name>
<reference evidence="3" key="1">
    <citation type="journal article" date="2019" name="Int. J. Syst. Evol. Microbiol.">
        <title>The Global Catalogue of Microorganisms (GCM) 10K type strain sequencing project: providing services to taxonomists for standard genome sequencing and annotation.</title>
        <authorList>
            <consortium name="The Broad Institute Genomics Platform"/>
            <consortium name="The Broad Institute Genome Sequencing Center for Infectious Disease"/>
            <person name="Wu L."/>
            <person name="Ma J."/>
        </authorList>
    </citation>
    <scope>NUCLEOTIDE SEQUENCE [LARGE SCALE GENOMIC DNA]</scope>
    <source>
        <strain evidence="3">CCUG 71848</strain>
    </source>
</reference>
<comment type="caution">
    <text evidence="2">The sequence shown here is derived from an EMBL/GenBank/DDBJ whole genome shotgun (WGS) entry which is preliminary data.</text>
</comment>
<keyword evidence="3" id="KW-1185">Reference proteome</keyword>
<dbReference type="Proteomes" id="UP001597156">
    <property type="component" value="Unassembled WGS sequence"/>
</dbReference>
<proteinExistence type="predicted"/>
<dbReference type="EMBL" id="JBHTLH010000005">
    <property type="protein sequence ID" value="MFD1124079.1"/>
    <property type="molecule type" value="Genomic_DNA"/>
</dbReference>
<dbReference type="Pfam" id="PF13340">
    <property type="entry name" value="DUF4096"/>
    <property type="match status" value="1"/>
</dbReference>
<gene>
    <name evidence="2" type="ORF">ACFQ22_01710</name>
</gene>
<organism evidence="2 3">
    <name type="scientific">Lentilactobacillus raoultii</name>
    <dbReference type="NCBI Taxonomy" id="1987503"/>
    <lineage>
        <taxon>Bacteria</taxon>
        <taxon>Bacillati</taxon>
        <taxon>Bacillota</taxon>
        <taxon>Bacilli</taxon>
        <taxon>Lactobacillales</taxon>
        <taxon>Lactobacillaceae</taxon>
        <taxon>Lentilactobacillus</taxon>
    </lineage>
</organism>
<accession>A0ABW3PEQ8</accession>
<evidence type="ECO:0000259" key="1">
    <source>
        <dbReference type="Pfam" id="PF13340"/>
    </source>
</evidence>
<sequence>MTPMPKRFETKIAQWRQVEPLFSADHSARVTALPDRTMFNGILWIMQTGEWWDVLPPRYGDPHALQKQFEIWLANGTLKKAIDQLKGQPGMEWVNHPTALIRVE</sequence>
<feature type="domain" description="Insertion element IS402-like" evidence="1">
    <location>
        <begin position="13"/>
        <end position="80"/>
    </location>
</feature>